<dbReference type="Gene3D" id="2.60.120.680">
    <property type="entry name" value="GOLD domain"/>
    <property type="match status" value="1"/>
</dbReference>
<dbReference type="SUPFAM" id="SSF52087">
    <property type="entry name" value="CRAL/TRIO domain"/>
    <property type="match status" value="1"/>
</dbReference>
<dbReference type="GO" id="GO:0016020">
    <property type="term" value="C:membrane"/>
    <property type="evidence" value="ECO:0007669"/>
    <property type="project" value="UniProtKB-SubCell"/>
</dbReference>
<accession>A0ABC8JMF1</accession>
<evidence type="ECO:0000313" key="18">
    <source>
        <dbReference type="Proteomes" id="UP001642260"/>
    </source>
</evidence>
<dbReference type="GO" id="GO:0051301">
    <property type="term" value="P:cell division"/>
    <property type="evidence" value="ECO:0007669"/>
    <property type="project" value="UniProtKB-KW"/>
</dbReference>
<proteinExistence type="inferred from homology"/>
<keyword evidence="13" id="KW-0131">Cell cycle</keyword>
<dbReference type="SMART" id="SM01100">
    <property type="entry name" value="CRAL_TRIO_N"/>
    <property type="match status" value="1"/>
</dbReference>
<evidence type="ECO:0000259" key="15">
    <source>
        <dbReference type="PROSITE" id="PS50191"/>
    </source>
</evidence>
<dbReference type="GO" id="GO:0002020">
    <property type="term" value="F:protease binding"/>
    <property type="evidence" value="ECO:0007669"/>
    <property type="project" value="UniProtKB-ARBA"/>
</dbReference>
<evidence type="ECO:0000256" key="14">
    <source>
        <dbReference type="SAM" id="MobiDB-lite"/>
    </source>
</evidence>
<keyword evidence="4" id="KW-0813">Transport</keyword>
<dbReference type="Pfam" id="PF00650">
    <property type="entry name" value="CRAL_TRIO"/>
    <property type="match status" value="1"/>
</dbReference>
<evidence type="ECO:0000256" key="10">
    <source>
        <dbReference type="ARBA" id="ARBA00022990"/>
    </source>
</evidence>
<dbReference type="PROSITE" id="PS50191">
    <property type="entry name" value="CRAL_TRIO"/>
    <property type="match status" value="1"/>
</dbReference>
<name>A0ABC8JMF1_ERUVS</name>
<organism evidence="17 18">
    <name type="scientific">Eruca vesicaria subsp. sativa</name>
    <name type="common">Garden rocket</name>
    <name type="synonym">Eruca sativa</name>
    <dbReference type="NCBI Taxonomy" id="29727"/>
    <lineage>
        <taxon>Eukaryota</taxon>
        <taxon>Viridiplantae</taxon>
        <taxon>Streptophyta</taxon>
        <taxon>Embryophyta</taxon>
        <taxon>Tracheophyta</taxon>
        <taxon>Spermatophyta</taxon>
        <taxon>Magnoliopsida</taxon>
        <taxon>eudicotyledons</taxon>
        <taxon>Gunneridae</taxon>
        <taxon>Pentapetalae</taxon>
        <taxon>rosids</taxon>
        <taxon>malvids</taxon>
        <taxon>Brassicales</taxon>
        <taxon>Brassicaceae</taxon>
        <taxon>Brassiceae</taxon>
        <taxon>Eruca</taxon>
    </lineage>
</organism>
<dbReference type="InterPro" id="IPR001251">
    <property type="entry name" value="CRAL-TRIO_dom"/>
</dbReference>
<feature type="compositionally biased region" description="Low complexity" evidence="14">
    <location>
        <begin position="32"/>
        <end position="46"/>
    </location>
</feature>
<feature type="domain" description="CRAL-TRIO" evidence="15">
    <location>
        <begin position="242"/>
        <end position="417"/>
    </location>
</feature>
<gene>
    <name evidence="17" type="ORF">ERUC_LOCUS12402</name>
</gene>
<feature type="compositionally biased region" description="Polar residues" evidence="14">
    <location>
        <begin position="1"/>
        <end position="24"/>
    </location>
</feature>
<evidence type="ECO:0000256" key="7">
    <source>
        <dbReference type="ARBA" id="ARBA00022553"/>
    </source>
</evidence>
<dbReference type="InterPro" id="IPR009038">
    <property type="entry name" value="GOLD_dom"/>
</dbReference>
<evidence type="ECO:0000256" key="3">
    <source>
        <dbReference type="ARBA" id="ARBA00007155"/>
    </source>
</evidence>
<keyword evidence="5" id="KW-0963">Cytoplasm</keyword>
<dbReference type="AlphaFoldDB" id="A0ABC8JMF1"/>
<dbReference type="InterPro" id="IPR036865">
    <property type="entry name" value="CRAL-TRIO_dom_sf"/>
</dbReference>
<keyword evidence="12" id="KW-0472">Membrane</keyword>
<evidence type="ECO:0000256" key="6">
    <source>
        <dbReference type="ARBA" id="ARBA00022499"/>
    </source>
</evidence>
<keyword evidence="6" id="KW-1017">Isopeptide bond</keyword>
<evidence type="ECO:0000259" key="16">
    <source>
        <dbReference type="PROSITE" id="PS50866"/>
    </source>
</evidence>
<dbReference type="Proteomes" id="UP001642260">
    <property type="component" value="Unassembled WGS sequence"/>
</dbReference>
<evidence type="ECO:0008006" key="19">
    <source>
        <dbReference type="Google" id="ProtNLM"/>
    </source>
</evidence>
<dbReference type="PROSITE" id="PS50866">
    <property type="entry name" value="GOLD"/>
    <property type="match status" value="1"/>
</dbReference>
<dbReference type="EMBL" id="CAKOAT010117376">
    <property type="protein sequence ID" value="CAH8331582.1"/>
    <property type="molecule type" value="Genomic_DNA"/>
</dbReference>
<keyword evidence="8" id="KW-0132">Cell division</keyword>
<dbReference type="Pfam" id="PF25099">
    <property type="entry name" value="GOLD_PATL1_C"/>
    <property type="match status" value="1"/>
</dbReference>
<evidence type="ECO:0000256" key="1">
    <source>
        <dbReference type="ARBA" id="ARBA00004370"/>
    </source>
</evidence>
<dbReference type="GO" id="GO:0005737">
    <property type="term" value="C:cytoplasm"/>
    <property type="evidence" value="ECO:0007669"/>
    <property type="project" value="UniProtKB-SubCell"/>
</dbReference>
<dbReference type="FunFam" id="2.60.120.680:FF:000008">
    <property type="entry name" value="PATELLIN 2"/>
    <property type="match status" value="1"/>
</dbReference>
<evidence type="ECO:0000313" key="17">
    <source>
        <dbReference type="EMBL" id="CAH8331582.1"/>
    </source>
</evidence>
<evidence type="ECO:0000256" key="2">
    <source>
        <dbReference type="ARBA" id="ARBA00004496"/>
    </source>
</evidence>
<dbReference type="SUPFAM" id="SSF46938">
    <property type="entry name" value="CRAL/TRIO N-terminal domain"/>
    <property type="match status" value="1"/>
</dbReference>
<feature type="compositionally biased region" description="Low complexity" evidence="14">
    <location>
        <begin position="68"/>
        <end position="89"/>
    </location>
</feature>
<feature type="region of interest" description="Disordered" evidence="14">
    <location>
        <begin position="166"/>
        <end position="188"/>
    </location>
</feature>
<dbReference type="CDD" id="cd00170">
    <property type="entry name" value="SEC14"/>
    <property type="match status" value="1"/>
</dbReference>
<evidence type="ECO:0000256" key="12">
    <source>
        <dbReference type="ARBA" id="ARBA00023136"/>
    </source>
</evidence>
<dbReference type="InterPro" id="IPR056794">
    <property type="entry name" value="PATL1-6_C_GOLD"/>
</dbReference>
<dbReference type="InterPro" id="IPR011074">
    <property type="entry name" value="CRAL/TRIO_N_dom"/>
</dbReference>
<keyword evidence="10" id="KW-0007">Acetylation</keyword>
<evidence type="ECO:0000256" key="8">
    <source>
        <dbReference type="ARBA" id="ARBA00022618"/>
    </source>
</evidence>
<keyword evidence="7" id="KW-0597">Phosphoprotein</keyword>
<dbReference type="SMART" id="SM00516">
    <property type="entry name" value="SEC14"/>
    <property type="match status" value="1"/>
</dbReference>
<evidence type="ECO:0000256" key="11">
    <source>
        <dbReference type="ARBA" id="ARBA00023121"/>
    </source>
</evidence>
<feature type="region of interest" description="Disordered" evidence="14">
    <location>
        <begin position="1"/>
        <end position="150"/>
    </location>
</feature>
<reference evidence="17 18" key="1">
    <citation type="submission" date="2022-03" db="EMBL/GenBank/DDBJ databases">
        <authorList>
            <person name="Macdonald S."/>
            <person name="Ahmed S."/>
            <person name="Newling K."/>
        </authorList>
    </citation>
    <scope>NUCLEOTIDE SEQUENCE [LARGE SCALE GENOMIC DNA]</scope>
</reference>
<dbReference type="GO" id="GO:0008289">
    <property type="term" value="F:lipid binding"/>
    <property type="evidence" value="ECO:0007669"/>
    <property type="project" value="UniProtKB-KW"/>
</dbReference>
<feature type="domain" description="GOLD" evidence="16">
    <location>
        <begin position="393"/>
        <end position="527"/>
    </location>
</feature>
<keyword evidence="9" id="KW-0832">Ubl conjugation</keyword>
<dbReference type="PANTHER" id="PTHR45932">
    <property type="entry name" value="PATELLIN-1"/>
    <property type="match status" value="1"/>
</dbReference>
<evidence type="ECO:0000256" key="9">
    <source>
        <dbReference type="ARBA" id="ARBA00022843"/>
    </source>
</evidence>
<evidence type="ECO:0000256" key="5">
    <source>
        <dbReference type="ARBA" id="ARBA00022490"/>
    </source>
</evidence>
<dbReference type="PANTHER" id="PTHR45932:SF6">
    <property type="entry name" value="PATELLIN-3"/>
    <property type="match status" value="1"/>
</dbReference>
<dbReference type="PRINTS" id="PR00180">
    <property type="entry name" value="CRETINALDHBP"/>
</dbReference>
<keyword evidence="18" id="KW-1185">Reference proteome</keyword>
<feature type="compositionally biased region" description="Basic and acidic residues" evidence="14">
    <location>
        <begin position="47"/>
        <end position="65"/>
    </location>
</feature>
<comment type="similarity">
    <text evidence="3">Belongs to the patellin family.</text>
</comment>
<dbReference type="InterPro" id="IPR044834">
    <property type="entry name" value="PATL"/>
</dbReference>
<dbReference type="Gene3D" id="3.40.525.10">
    <property type="entry name" value="CRAL-TRIO lipid binding domain"/>
    <property type="match status" value="1"/>
</dbReference>
<dbReference type="InterPro" id="IPR036273">
    <property type="entry name" value="CRAL/TRIO_N_dom_sf"/>
</dbReference>
<dbReference type="Pfam" id="PF03765">
    <property type="entry name" value="CRAL_TRIO_N"/>
    <property type="match status" value="1"/>
</dbReference>
<sequence length="530" mass="60185">MAEQSTTTTLPTPENQPPSELTTPEESKPTLEASATETETAATTSTPEKETTAEKPEVTTEEHQPPKVTETAVTTTTPETETAAANLELTPEEHQPPKVTETETASTEKKELTSQKEEAAAEEEETKRIPQNLGSFKEESSKLSDLSDSEKKSLNELKHLVREALDSHQFGSVPKPEEEAPANNDKPEEVTIWGVPLLEDDRSDVVLLKFLRARDFKVKDSLTMLKNTVKWRRDFKIDELVDENLVDDLDKVVFMHGHDREGHPVCYNVYGEFQNKELYNKTFSDEEKRKHFLRTRIQFLERSIRKLDFSSGGVSTIFQINDMKNSPGLGKKELRSATKQAVQLLQDNYPEFVFKQAFINVPWWYLVFYTVIGPFMTPRSKSKLVFAGPSRSAETLFKYISPEQVPVQYGGLSVDPCDCNPDFSLDDPASEVIVKPGTKQTVEIIIYEKCEIVWEIRVIGWEVSYKAEFVPEEKDAYTVVVQKPRKMKPADEPVLTHSFKVNELGKVLLTIDNPTSKKKKLVYRFNVKSL</sequence>
<evidence type="ECO:0000256" key="13">
    <source>
        <dbReference type="ARBA" id="ARBA00023306"/>
    </source>
</evidence>
<comment type="caution">
    <text evidence="17">The sequence shown here is derived from an EMBL/GenBank/DDBJ whole genome shotgun (WGS) entry which is preliminary data.</text>
</comment>
<evidence type="ECO:0000256" key="4">
    <source>
        <dbReference type="ARBA" id="ARBA00022448"/>
    </source>
</evidence>
<comment type="subcellular location">
    <subcellularLocation>
        <location evidence="2">Cytoplasm</location>
    </subcellularLocation>
    <subcellularLocation>
        <location evidence="1">Membrane</location>
    </subcellularLocation>
</comment>
<protein>
    <recommendedName>
        <fullName evidence="19">Patellin-3</fullName>
    </recommendedName>
</protein>
<feature type="compositionally biased region" description="Basic and acidic residues" evidence="14">
    <location>
        <begin position="106"/>
        <end position="119"/>
    </location>
</feature>
<keyword evidence="11" id="KW-0446">Lipid-binding</keyword>